<dbReference type="Pfam" id="PF12146">
    <property type="entry name" value="Hydrolase_4"/>
    <property type="match status" value="1"/>
</dbReference>
<comment type="function">
    <text evidence="5">Catalyzes the hydrolysis of triacylglycerols to yield free fatty acids, diacylglycerol, monoacylglycerol, and glycerol. Shows a preferential hydrolysis at the sn-3 position of triacylglycerol.</text>
</comment>
<evidence type="ECO:0000259" key="9">
    <source>
        <dbReference type="Pfam" id="PF04083"/>
    </source>
</evidence>
<evidence type="ECO:0000256" key="7">
    <source>
        <dbReference type="ARBA" id="ARBA00051822"/>
    </source>
</evidence>
<comment type="catalytic activity">
    <reaction evidence="6">
        <text>1,2,3-tri-(9Z-octadecenoyl)-glycerol + H2O = 1,2-di-(9Z-octadecenoyl)-sn-glycerol + (9Z)-octadecenoate + H(+)</text>
        <dbReference type="Rhea" id="RHEA:39931"/>
        <dbReference type="ChEBI" id="CHEBI:15377"/>
        <dbReference type="ChEBI" id="CHEBI:15378"/>
        <dbReference type="ChEBI" id="CHEBI:30823"/>
        <dbReference type="ChEBI" id="CHEBI:52333"/>
        <dbReference type="ChEBI" id="CHEBI:53753"/>
    </reaction>
    <physiologicalReaction direction="left-to-right" evidence="6">
        <dbReference type="Rhea" id="RHEA:39932"/>
    </physiologicalReaction>
</comment>
<evidence type="ECO:0000256" key="6">
    <source>
        <dbReference type="ARBA" id="ARBA00050265"/>
    </source>
</evidence>
<dbReference type="RefSeq" id="XP_032347275.1">
    <property type="nucleotide sequence ID" value="XM_032491384.1"/>
</dbReference>
<dbReference type="FunFam" id="3.40.50.1820:FF:000012">
    <property type="entry name" value="Lipase"/>
    <property type="match status" value="1"/>
</dbReference>
<feature type="domain" description="Serine aminopeptidase S33" evidence="10">
    <location>
        <begin position="103"/>
        <end position="219"/>
    </location>
</feature>
<feature type="signal peptide" evidence="8">
    <location>
        <begin position="1"/>
        <end position="19"/>
    </location>
</feature>
<evidence type="ECO:0000259" key="10">
    <source>
        <dbReference type="Pfam" id="PF12146"/>
    </source>
</evidence>
<name>A0A8B8TZK4_CAMFR</name>
<organism evidence="11 12">
    <name type="scientific">Camelus ferus</name>
    <name type="common">Wild bactrian camel</name>
    <name type="synonym">Camelus bactrianus ferus</name>
    <dbReference type="NCBI Taxonomy" id="419612"/>
    <lineage>
        <taxon>Eukaryota</taxon>
        <taxon>Metazoa</taxon>
        <taxon>Chordata</taxon>
        <taxon>Craniata</taxon>
        <taxon>Vertebrata</taxon>
        <taxon>Euteleostomi</taxon>
        <taxon>Mammalia</taxon>
        <taxon>Eutheria</taxon>
        <taxon>Laurasiatheria</taxon>
        <taxon>Artiodactyla</taxon>
        <taxon>Tylopoda</taxon>
        <taxon>Camelidae</taxon>
        <taxon>Camelus</taxon>
    </lineage>
</organism>
<dbReference type="InterPro" id="IPR029058">
    <property type="entry name" value="AB_hydrolase_fold"/>
</dbReference>
<comment type="similarity">
    <text evidence="2">Belongs to the AB hydrolase superfamily. Lipase family.</text>
</comment>
<comment type="catalytic activity">
    <reaction evidence="1">
        <text>a triacylglycerol + H2O = a diacylglycerol + a fatty acid + H(+)</text>
        <dbReference type="Rhea" id="RHEA:12044"/>
        <dbReference type="ChEBI" id="CHEBI:15377"/>
        <dbReference type="ChEBI" id="CHEBI:15378"/>
        <dbReference type="ChEBI" id="CHEBI:17855"/>
        <dbReference type="ChEBI" id="CHEBI:18035"/>
        <dbReference type="ChEBI" id="CHEBI:28868"/>
        <dbReference type="EC" id="3.1.1.3"/>
    </reaction>
</comment>
<keyword evidence="8" id="KW-0732">Signal</keyword>
<comment type="catalytic activity">
    <reaction evidence="7">
        <text>1,2,3-trioctanoylglycerol + H2O = 1,2-dioctanoyl-sn-glycerol + octanoate + H(+)</text>
        <dbReference type="Rhea" id="RHEA:40047"/>
        <dbReference type="ChEBI" id="CHEBI:15377"/>
        <dbReference type="ChEBI" id="CHEBI:15378"/>
        <dbReference type="ChEBI" id="CHEBI:25646"/>
        <dbReference type="ChEBI" id="CHEBI:76978"/>
        <dbReference type="ChEBI" id="CHEBI:76979"/>
    </reaction>
    <physiologicalReaction direction="left-to-right" evidence="7">
        <dbReference type="Rhea" id="RHEA:40048"/>
    </physiologicalReaction>
</comment>
<dbReference type="InterPro" id="IPR006693">
    <property type="entry name" value="AB_hydrolase_lipase"/>
</dbReference>
<dbReference type="InterPro" id="IPR022742">
    <property type="entry name" value="Hydrolase_4"/>
</dbReference>
<gene>
    <name evidence="12" type="primary">LIPJ</name>
</gene>
<dbReference type="KEGG" id="cfr:102515604"/>
<evidence type="ECO:0000256" key="2">
    <source>
        <dbReference type="ARBA" id="ARBA00010701"/>
    </source>
</evidence>
<dbReference type="EC" id="3.1.1.3" evidence="3"/>
<evidence type="ECO:0000256" key="3">
    <source>
        <dbReference type="ARBA" id="ARBA00013279"/>
    </source>
</evidence>
<evidence type="ECO:0000313" key="11">
    <source>
        <dbReference type="Proteomes" id="UP000694856"/>
    </source>
</evidence>
<dbReference type="Proteomes" id="UP000694856">
    <property type="component" value="Chromosome 11"/>
</dbReference>
<dbReference type="CTD" id="142910"/>
<sequence>MWYLFKMLSFILIFGTTHGTFQNRRPVNPEANMNISQIISYWGYPDEEYDITTEDGYILGLYRIPYGKTNSDNSSAQRLVVYLQHGLLTSASSWISNLPNSSLGFLLADAGYDVWMGNSRGTTWSRKHLYLETNSKEFWAFSFDEMAKYDLPASIDFIVKQTQQEEIFYVGHSQGTTIAFVTFSTIPKIAERIKIFFALAPVFSIKYSKSPLIKMAYNWKSVIKLLNSSHLKAFDWGSPVLNLVHFNQTTSPLYNVANMNVSTATWSGESDLLADPEDVNILLPEIRNHIYHKTISYYNHIDFLFGLDVYHQVYHEIIDIIQGNL</sequence>
<evidence type="ECO:0000256" key="4">
    <source>
        <dbReference type="ARBA" id="ARBA00018752"/>
    </source>
</evidence>
<proteinExistence type="inferred from homology"/>
<dbReference type="Gene3D" id="3.40.50.1820">
    <property type="entry name" value="alpha/beta hydrolase"/>
    <property type="match status" value="1"/>
</dbReference>
<evidence type="ECO:0000256" key="1">
    <source>
        <dbReference type="ARBA" id="ARBA00001024"/>
    </source>
</evidence>
<dbReference type="GeneID" id="102515604"/>
<dbReference type="GO" id="GO:0006629">
    <property type="term" value="P:lipid metabolic process"/>
    <property type="evidence" value="ECO:0007669"/>
    <property type="project" value="InterPro"/>
</dbReference>
<protein>
    <recommendedName>
        <fullName evidence="4">Gastric triacylglycerol lipase</fullName>
        <ecNumber evidence="3">3.1.1.3</ecNumber>
    </recommendedName>
</protein>
<dbReference type="Pfam" id="PF04083">
    <property type="entry name" value="Abhydro_lipase"/>
    <property type="match status" value="1"/>
</dbReference>
<evidence type="ECO:0000256" key="8">
    <source>
        <dbReference type="SAM" id="SignalP"/>
    </source>
</evidence>
<feature type="chain" id="PRO_5034359257" description="Gastric triacylglycerol lipase" evidence="8">
    <location>
        <begin position="20"/>
        <end position="325"/>
    </location>
</feature>
<reference evidence="12" key="1">
    <citation type="submission" date="2025-08" db="UniProtKB">
        <authorList>
            <consortium name="RefSeq"/>
        </authorList>
    </citation>
    <scope>IDENTIFICATION</scope>
    <source>
        <tissue evidence="12">Ear skin</tissue>
    </source>
</reference>
<keyword evidence="11" id="KW-1185">Reference proteome</keyword>
<dbReference type="AlphaFoldDB" id="A0A8B8TZK4"/>
<accession>A0A8B8TZK4</accession>
<dbReference type="GO" id="GO:0004806">
    <property type="term" value="F:triacylglycerol lipase activity"/>
    <property type="evidence" value="ECO:0007669"/>
    <property type="project" value="UniProtKB-EC"/>
</dbReference>
<feature type="domain" description="Partial AB-hydrolase lipase" evidence="9">
    <location>
        <begin position="35"/>
        <end position="98"/>
    </location>
</feature>
<dbReference type="PANTHER" id="PTHR11005">
    <property type="entry name" value="LYSOSOMAL ACID LIPASE-RELATED"/>
    <property type="match status" value="1"/>
</dbReference>
<evidence type="ECO:0000256" key="5">
    <source>
        <dbReference type="ARBA" id="ARBA00045163"/>
    </source>
</evidence>
<evidence type="ECO:0000313" key="12">
    <source>
        <dbReference type="RefSeq" id="XP_032347275.1"/>
    </source>
</evidence>
<dbReference type="SUPFAM" id="SSF53474">
    <property type="entry name" value="alpha/beta-Hydrolases"/>
    <property type="match status" value="1"/>
</dbReference>